<feature type="signal peptide" evidence="3">
    <location>
        <begin position="1"/>
        <end position="32"/>
    </location>
</feature>
<keyword evidence="1 3" id="KW-0732">Signal</keyword>
<reference evidence="5 6" key="1">
    <citation type="submission" date="2024-04" db="EMBL/GenBank/DDBJ databases">
        <authorList>
            <person name="Fracassetti M."/>
        </authorList>
    </citation>
    <scope>NUCLEOTIDE SEQUENCE [LARGE SCALE GENOMIC DNA]</scope>
</reference>
<keyword evidence="2" id="KW-0677">Repeat</keyword>
<dbReference type="PROSITE" id="PS51473">
    <property type="entry name" value="GNK2"/>
    <property type="match status" value="1"/>
</dbReference>
<dbReference type="Proteomes" id="UP001497516">
    <property type="component" value="Chromosome 5"/>
</dbReference>
<sequence length="143" mass="15613">MSSSSSSPSTAVLVVVTIIMSLIAIHSTSSAAAEEQEISYLCNGVEFPGGSTPRVCVHRLLDNLLGWTDPVPVGEFYESSNCDEDVRAVYGYRWRDDGEDAAACLATAKDVLQNKQRCAGHVGGRAWGVSCYMRFEIYPYHDK</sequence>
<name>A0AAV2EZE1_9ROSI</name>
<evidence type="ECO:0000313" key="6">
    <source>
        <dbReference type="Proteomes" id="UP001497516"/>
    </source>
</evidence>
<evidence type="ECO:0000256" key="3">
    <source>
        <dbReference type="SAM" id="SignalP"/>
    </source>
</evidence>
<dbReference type="InterPro" id="IPR002902">
    <property type="entry name" value="GNK2"/>
</dbReference>
<evidence type="ECO:0000256" key="1">
    <source>
        <dbReference type="ARBA" id="ARBA00022729"/>
    </source>
</evidence>
<organism evidence="5 6">
    <name type="scientific">Linum trigynum</name>
    <dbReference type="NCBI Taxonomy" id="586398"/>
    <lineage>
        <taxon>Eukaryota</taxon>
        <taxon>Viridiplantae</taxon>
        <taxon>Streptophyta</taxon>
        <taxon>Embryophyta</taxon>
        <taxon>Tracheophyta</taxon>
        <taxon>Spermatophyta</taxon>
        <taxon>Magnoliopsida</taxon>
        <taxon>eudicotyledons</taxon>
        <taxon>Gunneridae</taxon>
        <taxon>Pentapetalae</taxon>
        <taxon>rosids</taxon>
        <taxon>fabids</taxon>
        <taxon>Malpighiales</taxon>
        <taxon>Linaceae</taxon>
        <taxon>Linum</taxon>
    </lineage>
</organism>
<evidence type="ECO:0000259" key="4">
    <source>
        <dbReference type="PROSITE" id="PS51473"/>
    </source>
</evidence>
<feature type="domain" description="Gnk2-homologous" evidence="4">
    <location>
        <begin position="35"/>
        <end position="140"/>
    </location>
</feature>
<keyword evidence="6" id="KW-1185">Reference proteome</keyword>
<dbReference type="Gene3D" id="3.30.430.20">
    <property type="entry name" value="Gnk2 domain, C-X8-C-X2-C motif"/>
    <property type="match status" value="1"/>
</dbReference>
<evidence type="ECO:0000313" key="5">
    <source>
        <dbReference type="EMBL" id="CAL1390968.1"/>
    </source>
</evidence>
<gene>
    <name evidence="5" type="ORF">LTRI10_LOCUS31720</name>
</gene>
<feature type="chain" id="PRO_5043561870" description="Gnk2-homologous domain-containing protein" evidence="3">
    <location>
        <begin position="33"/>
        <end position="143"/>
    </location>
</feature>
<dbReference type="AlphaFoldDB" id="A0AAV2EZE1"/>
<dbReference type="EMBL" id="OZ034818">
    <property type="protein sequence ID" value="CAL1390968.1"/>
    <property type="molecule type" value="Genomic_DNA"/>
</dbReference>
<evidence type="ECO:0000256" key="2">
    <source>
        <dbReference type="ARBA" id="ARBA00022737"/>
    </source>
</evidence>
<proteinExistence type="predicted"/>
<dbReference type="InterPro" id="IPR038408">
    <property type="entry name" value="GNK2_sf"/>
</dbReference>
<protein>
    <recommendedName>
        <fullName evidence="4">Gnk2-homologous domain-containing protein</fullName>
    </recommendedName>
</protein>
<accession>A0AAV2EZE1</accession>